<dbReference type="GO" id="GO:0005737">
    <property type="term" value="C:cytoplasm"/>
    <property type="evidence" value="ECO:0007669"/>
    <property type="project" value="TreeGrafter"/>
</dbReference>
<dbReference type="SMART" id="SM00504">
    <property type="entry name" value="Ubox"/>
    <property type="match status" value="1"/>
</dbReference>
<proteinExistence type="predicted"/>
<dbReference type="EMBL" id="BDIP01000646">
    <property type="protein sequence ID" value="GIQ82283.1"/>
    <property type="molecule type" value="Genomic_DNA"/>
</dbReference>
<evidence type="ECO:0000313" key="3">
    <source>
        <dbReference type="Proteomes" id="UP000265618"/>
    </source>
</evidence>
<dbReference type="GO" id="GO:0036503">
    <property type="term" value="P:ERAD pathway"/>
    <property type="evidence" value="ECO:0007669"/>
    <property type="project" value="InterPro"/>
</dbReference>
<gene>
    <name evidence="2" type="ORF">KIPB_003389</name>
</gene>
<accession>A0A9K3CU01</accession>
<dbReference type="GO" id="GO:0000209">
    <property type="term" value="P:protein polyubiquitination"/>
    <property type="evidence" value="ECO:0007669"/>
    <property type="project" value="TreeGrafter"/>
</dbReference>
<protein>
    <recommendedName>
        <fullName evidence="1">U-box domain-containing protein</fullName>
    </recommendedName>
</protein>
<reference evidence="2 3" key="1">
    <citation type="journal article" date="2018" name="PLoS ONE">
        <title>The draft genome of Kipferlia bialata reveals reductive genome evolution in fornicate parasites.</title>
        <authorList>
            <person name="Tanifuji G."/>
            <person name="Takabayashi S."/>
            <person name="Kume K."/>
            <person name="Takagi M."/>
            <person name="Nakayama T."/>
            <person name="Kamikawa R."/>
            <person name="Inagaki Y."/>
            <person name="Hashimoto T."/>
        </authorList>
    </citation>
    <scope>NUCLEOTIDE SEQUENCE [LARGE SCALE GENOMIC DNA]</scope>
    <source>
        <strain evidence="2">NY0173</strain>
    </source>
</reference>
<comment type="caution">
    <text evidence="2">The sequence shown here is derived from an EMBL/GenBank/DDBJ whole genome shotgun (WGS) entry which is preliminary data.</text>
</comment>
<dbReference type="Gene3D" id="3.30.40.10">
    <property type="entry name" value="Zinc/RING finger domain, C3HC4 (zinc finger)"/>
    <property type="match status" value="1"/>
</dbReference>
<dbReference type="AlphaFoldDB" id="A0A9K3CU01"/>
<dbReference type="PANTHER" id="PTHR13931">
    <property type="entry name" value="UBIQUITINATION FACTOR E4"/>
    <property type="match status" value="1"/>
</dbReference>
<dbReference type="PANTHER" id="PTHR13931:SF2">
    <property type="entry name" value="UBIQUITIN CONJUGATION FACTOR E4 B"/>
    <property type="match status" value="1"/>
</dbReference>
<feature type="domain" description="U-box" evidence="1">
    <location>
        <begin position="920"/>
        <end position="982"/>
    </location>
</feature>
<organism evidence="2 3">
    <name type="scientific">Kipferlia bialata</name>
    <dbReference type="NCBI Taxonomy" id="797122"/>
    <lineage>
        <taxon>Eukaryota</taxon>
        <taxon>Metamonada</taxon>
        <taxon>Carpediemonas-like organisms</taxon>
        <taxon>Kipferlia</taxon>
    </lineage>
</organism>
<dbReference type="SUPFAM" id="SSF57850">
    <property type="entry name" value="RING/U-box"/>
    <property type="match status" value="1"/>
</dbReference>
<dbReference type="GO" id="GO:0000151">
    <property type="term" value="C:ubiquitin ligase complex"/>
    <property type="evidence" value="ECO:0007669"/>
    <property type="project" value="InterPro"/>
</dbReference>
<name>A0A9K3CU01_9EUKA</name>
<dbReference type="InterPro" id="IPR013083">
    <property type="entry name" value="Znf_RING/FYVE/PHD"/>
</dbReference>
<dbReference type="InterPro" id="IPR003613">
    <property type="entry name" value="Ubox_domain"/>
</dbReference>
<dbReference type="GO" id="GO:0005634">
    <property type="term" value="C:nucleus"/>
    <property type="evidence" value="ECO:0007669"/>
    <property type="project" value="TreeGrafter"/>
</dbReference>
<dbReference type="Pfam" id="PF04564">
    <property type="entry name" value="U-box"/>
    <property type="match status" value="1"/>
</dbReference>
<evidence type="ECO:0000259" key="1">
    <source>
        <dbReference type="SMART" id="SM00504"/>
    </source>
</evidence>
<evidence type="ECO:0000313" key="2">
    <source>
        <dbReference type="EMBL" id="GIQ82283.1"/>
    </source>
</evidence>
<sequence>MNKALQALSTTLLYDEKQARLIPVPDGCTLDVALLVAARHDAPSLGAVMHRLVSTHLRAREREYTDAADTVTAFISSIMHCPAMLTVSVKGEDACPTTAKCLDALLGVCLSMGPQGDAFVGRFVSHTLSLQRDMAAVSAGHIQYCIMSMLNLCVTVSAKVTSSAGPLSIKMSNKLGRVVSFCAVLCQHVLSMGAQGQTLVERALTQHCAPVVDLQDRERESEGAGMPNMFALGFTAPLCATDRVRRAYSEAMASDEPPSPHLVSHKETVVDGPITRLIATLAPTCQASLLQCLDRVLSDTCRDKTSWVTEESDPFDGDYIDPVSKACVSLGLCQALRSCDPRQVDLRQMLNPTYLAKLNHMVTTTGDTTEDLPSNNAARFPPFQPKADPESKATRLVLSIVLSLHHSLGPSATRITAAEREARDKEGLMKMVANMCKQGGTDPKKDPRMIQLTKRRDLLLAYIKHTATMMKLPVFGDIRRFLLSLFRLYSAALTTCRQGEVFVANYPHRLLPHSMVLLLLQLCLHRSTASHDELFTTNSRGSPLGHALAVLCTLCLSGDVENSDETVTHKSLRGDVYPLIGVLSSYFRCEDYETVADGDIKRLARGSAMIPRQAQQLLWTQLAMHEVPWVPCGEVNTDTDIDLDMDPLPVSVAGLVLRVTMDFVCRTKPSDTANHPLAMDLISNVVQCALCVAQTSEALSQELCRGIFADLSRLGGEKSSNFRSFFELVSRQVAQNCDSVVSLLTGTFREQYGDTESDEDGEVKGIERDIEEIEGEFIIGSLQRTLPLAICLSVFPSLPTHLWDKAALDAGGALVVLLAKLPQLQDRKNQRHIQLAVSMLGIVCGSLVCVLRGMQAGGSRHEMPLLADIQSSTNSIQAIKDNRASIGSRAAGELLRLISQSSPSQYTSDLDDMEDSDVEELFDPITYGLMEDPVELPSGHVVSRDTAQRLVTKGQPDPFSRSTFEMKDVTERPDIKERVAEYIAAHGTG</sequence>
<dbReference type="GO" id="GO:0034450">
    <property type="term" value="F:ubiquitin-ubiquitin ligase activity"/>
    <property type="evidence" value="ECO:0007669"/>
    <property type="project" value="InterPro"/>
</dbReference>
<dbReference type="OrthoDB" id="20295at2759"/>
<dbReference type="Proteomes" id="UP000265618">
    <property type="component" value="Unassembled WGS sequence"/>
</dbReference>
<keyword evidence="3" id="KW-1185">Reference proteome</keyword>
<dbReference type="InterPro" id="IPR045132">
    <property type="entry name" value="UBE4"/>
</dbReference>